<feature type="region of interest" description="Disordered" evidence="1">
    <location>
        <begin position="81"/>
        <end position="113"/>
    </location>
</feature>
<reference evidence="2" key="1">
    <citation type="submission" date="2023-06" db="EMBL/GenBank/DDBJ databases">
        <title>Genome-scale phylogeny and comparative genomics of the fungal order Sordariales.</title>
        <authorList>
            <consortium name="Lawrence Berkeley National Laboratory"/>
            <person name="Hensen N."/>
            <person name="Bonometti L."/>
            <person name="Westerberg I."/>
            <person name="Brannstrom I.O."/>
            <person name="Guillou S."/>
            <person name="Cros-Aarteil S."/>
            <person name="Calhoun S."/>
            <person name="Haridas S."/>
            <person name="Kuo A."/>
            <person name="Mondo S."/>
            <person name="Pangilinan J."/>
            <person name="Riley R."/>
            <person name="Labutti K."/>
            <person name="Andreopoulos B."/>
            <person name="Lipzen A."/>
            <person name="Chen C."/>
            <person name="Yanf M."/>
            <person name="Daum C."/>
            <person name="Ng V."/>
            <person name="Clum A."/>
            <person name="Steindorff A."/>
            <person name="Ohm R."/>
            <person name="Martin F."/>
            <person name="Silar P."/>
            <person name="Natvig D."/>
            <person name="Lalanne C."/>
            <person name="Gautier V."/>
            <person name="Ament-Velasquez S.L."/>
            <person name="Kruys A."/>
            <person name="Hutchinson M.I."/>
            <person name="Powell A.J."/>
            <person name="Barry K."/>
            <person name="Miller A.N."/>
            <person name="Grigoriev I.V."/>
            <person name="Debuchy R."/>
            <person name="Gladieux P."/>
            <person name="Thoren M.H."/>
            <person name="Johannesson H."/>
        </authorList>
    </citation>
    <scope>NUCLEOTIDE SEQUENCE</scope>
    <source>
        <strain evidence="2">CBS 540.89</strain>
    </source>
</reference>
<evidence type="ECO:0000313" key="2">
    <source>
        <dbReference type="EMBL" id="KAK0729169.1"/>
    </source>
</evidence>
<protein>
    <submittedName>
        <fullName evidence="2">Uncharacterized protein</fullName>
    </submittedName>
</protein>
<proteinExistence type="predicted"/>
<feature type="compositionally biased region" description="Pro residues" evidence="1">
    <location>
        <begin position="90"/>
        <end position="108"/>
    </location>
</feature>
<name>A0AA40E5P1_9PEZI</name>
<sequence>METQTQSRSVKWACGAVGACKEGKARCGPSSGTVRLCGAHEVDIAYCAACRDLHSRIVHISTSAKPPMASHGLVPARYFVPQKPRKPHQPHPNPQSLPLKPPPPPPDPATRTTTARPLFLTCLPTSYHAGRFQVGKATSSFDNDVWRKNSIDGWGAMGRDWNLKGMLRTAVLAFDWQLVRIAGRQILRMAGYQ</sequence>
<dbReference type="AlphaFoldDB" id="A0AA40E5P1"/>
<evidence type="ECO:0000313" key="3">
    <source>
        <dbReference type="Proteomes" id="UP001172159"/>
    </source>
</evidence>
<keyword evidence="3" id="KW-1185">Reference proteome</keyword>
<dbReference type="Proteomes" id="UP001172159">
    <property type="component" value="Unassembled WGS sequence"/>
</dbReference>
<evidence type="ECO:0000256" key="1">
    <source>
        <dbReference type="SAM" id="MobiDB-lite"/>
    </source>
</evidence>
<accession>A0AA40E5P1</accession>
<dbReference type="EMBL" id="JAUKTV010000009">
    <property type="protein sequence ID" value="KAK0729169.1"/>
    <property type="molecule type" value="Genomic_DNA"/>
</dbReference>
<comment type="caution">
    <text evidence="2">The sequence shown here is derived from an EMBL/GenBank/DDBJ whole genome shotgun (WGS) entry which is preliminary data.</text>
</comment>
<organism evidence="2 3">
    <name type="scientific">Apiosordaria backusii</name>
    <dbReference type="NCBI Taxonomy" id="314023"/>
    <lineage>
        <taxon>Eukaryota</taxon>
        <taxon>Fungi</taxon>
        <taxon>Dikarya</taxon>
        <taxon>Ascomycota</taxon>
        <taxon>Pezizomycotina</taxon>
        <taxon>Sordariomycetes</taxon>
        <taxon>Sordariomycetidae</taxon>
        <taxon>Sordariales</taxon>
        <taxon>Lasiosphaeriaceae</taxon>
        <taxon>Apiosordaria</taxon>
    </lineage>
</organism>
<gene>
    <name evidence="2" type="ORF">B0T21DRAFT_394504</name>
</gene>